<feature type="domain" description="TonB-dependent receptor-like beta-barrel" evidence="13">
    <location>
        <begin position="213"/>
        <end position="701"/>
    </location>
</feature>
<evidence type="ECO:0000256" key="5">
    <source>
        <dbReference type="ARBA" id="ARBA00022692"/>
    </source>
</evidence>
<keyword evidence="10 11" id="KW-0998">Cell outer membrane</keyword>
<dbReference type="GO" id="GO:0006826">
    <property type="term" value="P:iron ion transport"/>
    <property type="evidence" value="ECO:0007669"/>
    <property type="project" value="UniProtKB-KW"/>
</dbReference>
<evidence type="ECO:0000256" key="3">
    <source>
        <dbReference type="ARBA" id="ARBA00022452"/>
    </source>
</evidence>
<evidence type="ECO:0000256" key="12">
    <source>
        <dbReference type="RuleBase" id="RU003357"/>
    </source>
</evidence>
<evidence type="ECO:0000256" key="6">
    <source>
        <dbReference type="ARBA" id="ARBA00023004"/>
    </source>
</evidence>
<evidence type="ECO:0000256" key="2">
    <source>
        <dbReference type="ARBA" id="ARBA00022448"/>
    </source>
</evidence>
<keyword evidence="4" id="KW-0410">Iron transport</keyword>
<dbReference type="RefSeq" id="WP_184015377.1">
    <property type="nucleotide sequence ID" value="NZ_JACIJC010000001.1"/>
</dbReference>
<dbReference type="PANTHER" id="PTHR32552:SF81">
    <property type="entry name" value="TONB-DEPENDENT OUTER MEMBRANE RECEPTOR"/>
    <property type="match status" value="1"/>
</dbReference>
<keyword evidence="3 11" id="KW-1134">Transmembrane beta strand</keyword>
<dbReference type="InterPro" id="IPR039426">
    <property type="entry name" value="TonB-dep_rcpt-like"/>
</dbReference>
<dbReference type="SUPFAM" id="SSF56935">
    <property type="entry name" value="Porins"/>
    <property type="match status" value="1"/>
</dbReference>
<keyword evidence="2 11" id="KW-0813">Transport</keyword>
<dbReference type="InterPro" id="IPR036942">
    <property type="entry name" value="Beta-barrel_TonB_sf"/>
</dbReference>
<accession>A0A7W9AFP3</accession>
<dbReference type="EMBL" id="JACIJC010000001">
    <property type="protein sequence ID" value="MBB5684779.1"/>
    <property type="molecule type" value="Genomic_DNA"/>
</dbReference>
<proteinExistence type="inferred from homology"/>
<dbReference type="Pfam" id="PF07715">
    <property type="entry name" value="Plug"/>
    <property type="match status" value="1"/>
</dbReference>
<keyword evidence="8 12" id="KW-0798">TonB box</keyword>
<reference evidence="15 16" key="1">
    <citation type="submission" date="2020-08" db="EMBL/GenBank/DDBJ databases">
        <title>Genomic Encyclopedia of Type Strains, Phase IV (KMG-IV): sequencing the most valuable type-strain genomes for metagenomic binning, comparative biology and taxonomic classification.</title>
        <authorList>
            <person name="Goeker M."/>
        </authorList>
    </citation>
    <scope>NUCLEOTIDE SEQUENCE [LARGE SCALE GENOMIC DNA]</scope>
    <source>
        <strain evidence="15 16">DSM 25079</strain>
    </source>
</reference>
<dbReference type="Proteomes" id="UP000549617">
    <property type="component" value="Unassembled WGS sequence"/>
</dbReference>
<comment type="caution">
    <text evidence="15">The sequence shown here is derived from an EMBL/GenBank/DDBJ whole genome shotgun (WGS) entry which is preliminary data.</text>
</comment>
<keyword evidence="5 11" id="KW-0812">Transmembrane</keyword>
<keyword evidence="15" id="KW-0675">Receptor</keyword>
<gene>
    <name evidence="15" type="ORF">FHS49_000770</name>
</gene>
<organism evidence="15 16">
    <name type="scientific">Sphingobium boeckii</name>
    <dbReference type="NCBI Taxonomy" id="1082345"/>
    <lineage>
        <taxon>Bacteria</taxon>
        <taxon>Pseudomonadati</taxon>
        <taxon>Pseudomonadota</taxon>
        <taxon>Alphaproteobacteria</taxon>
        <taxon>Sphingomonadales</taxon>
        <taxon>Sphingomonadaceae</taxon>
        <taxon>Sphingobium</taxon>
    </lineage>
</organism>
<sequence length="738" mass="79150">MAAPVSDESASEDETGGEIVVTALKRDSTIQKTPITISAVTGEMLTRAGVTDVTGITQAVPNLVFVDGGSDRTRVVIRGIQSVGEPTVGVYYDETAVTGAVSPGNDAGLSTPRLKLFDVQRVEVLRGPQGTLYGSGSMAGTVRILFNKPTQKLEGAVEAEIGSIDGGSSRHDVQGMINVPIISDVLAARLVLFDANSGGFIDNTRLNRKNTGSAHSQGGRFLVRFTPTDSLTIDASANYQKTRGETGQYFLDGPALKNTLFIQMPSVDKSELYNVTARWDLGPVTATAIASYADRKINNTSGDTSQLLLGNLNNPAVCQRLRGNGSPCSPETQATFNAYVQSTTPAAITPRLDTSGPSAELRLSSNGRQFLDWTVGTYYSKRNGDVTNGATMADPLTGELISPEIYLYKRVVQDKLEQIAFFGEGAAHITSKLTFTGGLRYFKYDRSVGGQTLKGFDLLGINVQPYAITSSSDTGWISKFNAAYQANEKILFYASASQGYRPGGVNQVLGLPPEFAPYEADSLWNYEVGLKTSWFNNRLNFNIDAYRIDWDNMQVAGRTSTGPGFSFISNAGAARAQGIEAEFSARPLQGLSFQANASFSSSKLSEDQVSSAIVAAGRKGNRIPFTPKVTMGASADYTAPIANDLNMTAHVDLNHVGQSYSEFNPTNIFRRNLPAYTLTNVRFGIDNESARWGIYVFANNVFNKVTVSYVIQTAATGGNAYAASAAPRTVGLGVRSKF</sequence>
<name>A0A7W9AFP3_9SPHN</name>
<dbReference type="PANTHER" id="PTHR32552">
    <property type="entry name" value="FERRICHROME IRON RECEPTOR-RELATED"/>
    <property type="match status" value="1"/>
</dbReference>
<evidence type="ECO:0000256" key="10">
    <source>
        <dbReference type="ARBA" id="ARBA00023237"/>
    </source>
</evidence>
<keyword evidence="16" id="KW-1185">Reference proteome</keyword>
<evidence type="ECO:0000256" key="8">
    <source>
        <dbReference type="ARBA" id="ARBA00023077"/>
    </source>
</evidence>
<comment type="subcellular location">
    <subcellularLocation>
        <location evidence="1 11">Cell outer membrane</location>
        <topology evidence="1 11">Multi-pass membrane protein</topology>
    </subcellularLocation>
</comment>
<feature type="domain" description="TonB-dependent receptor plug" evidence="14">
    <location>
        <begin position="30"/>
        <end position="141"/>
    </location>
</feature>
<dbReference type="CDD" id="cd01347">
    <property type="entry name" value="ligand_gated_channel"/>
    <property type="match status" value="1"/>
</dbReference>
<evidence type="ECO:0000256" key="1">
    <source>
        <dbReference type="ARBA" id="ARBA00004571"/>
    </source>
</evidence>
<evidence type="ECO:0000259" key="14">
    <source>
        <dbReference type="Pfam" id="PF07715"/>
    </source>
</evidence>
<evidence type="ECO:0000256" key="7">
    <source>
        <dbReference type="ARBA" id="ARBA00023065"/>
    </source>
</evidence>
<protein>
    <submittedName>
        <fullName evidence="15">Outer membrane receptor protein involved in Fe transport</fullName>
    </submittedName>
</protein>
<evidence type="ECO:0000256" key="9">
    <source>
        <dbReference type="ARBA" id="ARBA00023136"/>
    </source>
</evidence>
<dbReference type="Gene3D" id="2.40.170.20">
    <property type="entry name" value="TonB-dependent receptor, beta-barrel domain"/>
    <property type="match status" value="1"/>
</dbReference>
<dbReference type="InterPro" id="IPR012910">
    <property type="entry name" value="Plug_dom"/>
</dbReference>
<evidence type="ECO:0000313" key="16">
    <source>
        <dbReference type="Proteomes" id="UP000549617"/>
    </source>
</evidence>
<dbReference type="Pfam" id="PF00593">
    <property type="entry name" value="TonB_dep_Rec_b-barrel"/>
    <property type="match status" value="1"/>
</dbReference>
<dbReference type="GO" id="GO:0009279">
    <property type="term" value="C:cell outer membrane"/>
    <property type="evidence" value="ECO:0007669"/>
    <property type="project" value="UniProtKB-SubCell"/>
</dbReference>
<dbReference type="AlphaFoldDB" id="A0A7W9AFP3"/>
<evidence type="ECO:0000256" key="11">
    <source>
        <dbReference type="PROSITE-ProRule" id="PRU01360"/>
    </source>
</evidence>
<comment type="similarity">
    <text evidence="11 12">Belongs to the TonB-dependent receptor family.</text>
</comment>
<dbReference type="PROSITE" id="PS52016">
    <property type="entry name" value="TONB_DEPENDENT_REC_3"/>
    <property type="match status" value="1"/>
</dbReference>
<keyword evidence="9 11" id="KW-0472">Membrane</keyword>
<keyword evidence="7" id="KW-0406">Ion transport</keyword>
<evidence type="ECO:0000313" key="15">
    <source>
        <dbReference type="EMBL" id="MBB5684779.1"/>
    </source>
</evidence>
<keyword evidence="6" id="KW-0408">Iron</keyword>
<evidence type="ECO:0000256" key="4">
    <source>
        <dbReference type="ARBA" id="ARBA00022496"/>
    </source>
</evidence>
<dbReference type="InterPro" id="IPR000531">
    <property type="entry name" value="Beta-barrel_TonB"/>
</dbReference>
<evidence type="ECO:0000259" key="13">
    <source>
        <dbReference type="Pfam" id="PF00593"/>
    </source>
</evidence>